<feature type="domain" description="Alpha-L-rhamnosidase six-hairpin glycosidase" evidence="1">
    <location>
        <begin position="410"/>
        <end position="769"/>
    </location>
</feature>
<dbReference type="GO" id="GO:0016798">
    <property type="term" value="F:hydrolase activity, acting on glycosyl bonds"/>
    <property type="evidence" value="ECO:0007669"/>
    <property type="project" value="UniProtKB-KW"/>
</dbReference>
<dbReference type="Gene3D" id="1.50.10.10">
    <property type="match status" value="1"/>
</dbReference>
<evidence type="ECO:0000313" key="2">
    <source>
        <dbReference type="EMBL" id="KAK1737676.1"/>
    </source>
</evidence>
<protein>
    <submittedName>
        <fullName evidence="2">Glycosyl hydrolase</fullName>
        <ecNumber evidence="2">3.2.-.-</ecNumber>
    </submittedName>
</protein>
<dbReference type="InterPro" id="IPR012341">
    <property type="entry name" value="6hp_glycosidase-like_sf"/>
</dbReference>
<organism evidence="2 3">
    <name type="scientific">Skeletonema marinoi</name>
    <dbReference type="NCBI Taxonomy" id="267567"/>
    <lineage>
        <taxon>Eukaryota</taxon>
        <taxon>Sar</taxon>
        <taxon>Stramenopiles</taxon>
        <taxon>Ochrophyta</taxon>
        <taxon>Bacillariophyta</taxon>
        <taxon>Coscinodiscophyceae</taxon>
        <taxon>Thalassiosirophycidae</taxon>
        <taxon>Thalassiosirales</taxon>
        <taxon>Skeletonemataceae</taxon>
        <taxon>Skeletonema</taxon>
        <taxon>Skeletonema marinoi-dohrnii complex</taxon>
    </lineage>
</organism>
<dbReference type="GO" id="GO:0005975">
    <property type="term" value="P:carbohydrate metabolic process"/>
    <property type="evidence" value="ECO:0007669"/>
    <property type="project" value="InterPro"/>
</dbReference>
<keyword evidence="2" id="KW-0326">Glycosidase</keyword>
<dbReference type="PANTHER" id="PTHR34987:SF6">
    <property type="entry name" value="ALPHA-L-RHAMNOSIDASE SIX-HAIRPIN GLYCOSIDASE DOMAIN-CONTAINING PROTEIN"/>
    <property type="match status" value="1"/>
</dbReference>
<accession>A0AAD8Y140</accession>
<dbReference type="InterPro" id="IPR008928">
    <property type="entry name" value="6-hairpin_glycosidase_sf"/>
</dbReference>
<reference evidence="2" key="1">
    <citation type="submission" date="2023-06" db="EMBL/GenBank/DDBJ databases">
        <title>Survivors Of The Sea: Transcriptome response of Skeletonema marinoi to long-term dormancy.</title>
        <authorList>
            <person name="Pinder M.I.M."/>
            <person name="Kourtchenko O."/>
            <person name="Robertson E.K."/>
            <person name="Larsson T."/>
            <person name="Maumus F."/>
            <person name="Osuna-Cruz C.M."/>
            <person name="Vancaester E."/>
            <person name="Stenow R."/>
            <person name="Vandepoele K."/>
            <person name="Ploug H."/>
            <person name="Bruchert V."/>
            <person name="Godhe A."/>
            <person name="Topel M."/>
        </authorList>
    </citation>
    <scope>NUCLEOTIDE SEQUENCE</scope>
    <source>
        <strain evidence="2">R05AC</strain>
    </source>
</reference>
<keyword evidence="3" id="KW-1185">Reference proteome</keyword>
<dbReference type="EC" id="3.2.-.-" evidence="2"/>
<evidence type="ECO:0000259" key="1">
    <source>
        <dbReference type="Pfam" id="PF17389"/>
    </source>
</evidence>
<dbReference type="PANTHER" id="PTHR34987">
    <property type="entry name" value="C, PUTATIVE (AFU_ORTHOLOGUE AFUA_3G02880)-RELATED"/>
    <property type="match status" value="1"/>
</dbReference>
<proteinExistence type="predicted"/>
<dbReference type="EMBL" id="JATAAI010000024">
    <property type="protein sequence ID" value="KAK1737676.1"/>
    <property type="molecule type" value="Genomic_DNA"/>
</dbReference>
<dbReference type="InterPro" id="IPR023296">
    <property type="entry name" value="Glyco_hydro_beta-prop_sf"/>
</dbReference>
<dbReference type="AlphaFoldDB" id="A0AAD8Y140"/>
<evidence type="ECO:0000313" key="3">
    <source>
        <dbReference type="Proteomes" id="UP001224775"/>
    </source>
</evidence>
<dbReference type="InterPro" id="IPR035396">
    <property type="entry name" value="Bac_rhamnosid6H"/>
</dbReference>
<dbReference type="Gene3D" id="2.115.10.20">
    <property type="entry name" value="Glycosyl hydrolase domain, family 43"/>
    <property type="match status" value="3"/>
</dbReference>
<name>A0AAD8Y140_9STRA</name>
<dbReference type="SUPFAM" id="SSF48208">
    <property type="entry name" value="Six-hairpin glycosidases"/>
    <property type="match status" value="1"/>
</dbReference>
<sequence length="1229" mass="139079">MAATASKQPWACCKAIPANPNNTDAASTLHYHSTYYGPGELETYKHTQLQQDVKDAKLKIWYPGMWHRPSPRALFRIHLNAMINGSGGLVLLKLLSNSIIVSSWFHSPTQCHQQMTTLQWQSKLIKTTSNERAYEHTLLSIPSTSEEYEKNNNSDVEEDDWFKDCCVTIELDTRGEYSHFRKLGDECFETQLYAPPCISLVNIPDSTAIDKVEWRPVICDPAEVDGFKIPITTSDRDDDNAVTSSLAGKDGTSFLFPHQQDLYKVSTIHPTTIEHNSTQTSHEIMCDFGREILGHVRITILPSNASIPSSSSVEPPIQLRVGETRAEALNDNEEHFEQSIDLCNNGDDNTMWLSSHLLAFRYVRIIIASDGIDPDEVTVACLSQEAEIDNNAGSLDFGPNAPSDSNILDKNIWDCAAATLKLCIHQNFIVDGIKRDRLPWLGDVVVSLMANAYSFHDMECIRWSLSVLGRCGMVKLYGNTNNYALEEEVDARVQVAESHVNGIVDYSLWFFICHWLYQRYFGDESFLRQEWPLLETRLVNLIQWCSDKNKGWFIEHESEWIFIDWTVEGDKSIPLQILWWWALDCAHDLAKSMLLVATDDESKEALNSVVELIKDVQSKLETSLLERDDIQAGYSRHAHLLGVLSGLYSRLDDCASGDWWDPDTSDERVYMIRKSRKLVEESRSALLGKDFAAVATPYMKHLECLALIRLDERSTALDQVRKYWGGMLETGATTFYEAFDEGEAISAAFYDRPFGRSLSHSWSAGPCALYPEILLGIRPLSDWWKEWACSPIENVSSVTSEVNTMYGTIRIDLNQTQLRVSVPDGTTMKLMNKSYEGGLHCIPRSVLISSELTTQWSKKYRNWHYHDKHVIPPNPIIAGHEGIQMTDVPTVFQLPGDETFYMSFIGFDGTGYQSFIAESSDLVQWTKFRLAMGYGEEGLFDHGGVVLGAYHYESYDIDAPRVLKKANGDKFLSLYGAYEKKNTYEPDPGYQGLASSSDGMNWKREKDESILSIHGPGEVSNWEKHSIYQPWLVEHDGVYYNFYNAKQMPEWIEQIGIAKSQCLYEWERQNDNPILSVSRDGFDTQFCSDAKVFWDDVEKHWVMFFYGVGRGAAHIMIAFSRDLIHWERDTTPLHQAGGNPSGLDRKYAHKVSLVYNPRNETLYMFYCAVGDEGRGIGATINDWLAGRPRTMNVGTDPSRTTGSGGGLNDSGIIIDASFSLPIELAKADS</sequence>
<dbReference type="SUPFAM" id="SSF75005">
    <property type="entry name" value="Arabinanase/levansucrase/invertase"/>
    <property type="match status" value="2"/>
</dbReference>
<dbReference type="Gene3D" id="2.60.420.10">
    <property type="entry name" value="Maltose phosphorylase, domain 3"/>
    <property type="match status" value="1"/>
</dbReference>
<gene>
    <name evidence="2" type="ORF">QTG54_011660</name>
</gene>
<dbReference type="Proteomes" id="UP001224775">
    <property type="component" value="Unassembled WGS sequence"/>
</dbReference>
<dbReference type="Pfam" id="PF17389">
    <property type="entry name" value="Bac_rhamnosid6H"/>
    <property type="match status" value="1"/>
</dbReference>
<comment type="caution">
    <text evidence="2">The sequence shown here is derived from an EMBL/GenBank/DDBJ whole genome shotgun (WGS) entry which is preliminary data.</text>
</comment>
<keyword evidence="2" id="KW-0378">Hydrolase</keyword>